<name>A0ABY7VV10_9BACT</name>
<feature type="transmembrane region" description="Helical" evidence="8">
    <location>
        <begin position="113"/>
        <end position="130"/>
    </location>
</feature>
<gene>
    <name evidence="9" type="ORF">PQO03_19780</name>
</gene>
<dbReference type="EMBL" id="CP117812">
    <property type="protein sequence ID" value="WDE98061.1"/>
    <property type="molecule type" value="Genomic_DNA"/>
</dbReference>
<keyword evidence="7 8" id="KW-0472">Membrane</keyword>
<feature type="transmembrane region" description="Helical" evidence="8">
    <location>
        <begin position="12"/>
        <end position="44"/>
    </location>
</feature>
<keyword evidence="5 8" id="KW-0812">Transmembrane</keyword>
<reference evidence="9 10" key="1">
    <citation type="submission" date="2023-02" db="EMBL/GenBank/DDBJ databases">
        <title>Genome sequence of Lentisphaera profundi SAORIC-696.</title>
        <authorList>
            <person name="Kim e."/>
            <person name="Cho J.-C."/>
            <person name="Choi A."/>
            <person name="Kang I."/>
        </authorList>
    </citation>
    <scope>NUCLEOTIDE SEQUENCE [LARGE SCALE GENOMIC DNA]</scope>
    <source>
        <strain evidence="9 10">SAORIC-696</strain>
    </source>
</reference>
<evidence type="ECO:0000256" key="3">
    <source>
        <dbReference type="ARBA" id="ARBA00022448"/>
    </source>
</evidence>
<dbReference type="PANTHER" id="PTHR30269">
    <property type="entry name" value="TRANSMEMBRANE PROTEIN YFCA"/>
    <property type="match status" value="1"/>
</dbReference>
<dbReference type="RefSeq" id="WP_274152818.1">
    <property type="nucleotide sequence ID" value="NZ_CP117812.1"/>
</dbReference>
<dbReference type="PANTHER" id="PTHR30269:SF23">
    <property type="entry name" value="MEMBRANE TRANSPORTER PROTEIN YDHB-RELATED"/>
    <property type="match status" value="1"/>
</dbReference>
<dbReference type="InterPro" id="IPR002781">
    <property type="entry name" value="TM_pro_TauE-like"/>
</dbReference>
<keyword evidence="6 8" id="KW-1133">Transmembrane helix</keyword>
<feature type="transmembrane region" description="Helical" evidence="8">
    <location>
        <begin position="80"/>
        <end position="98"/>
    </location>
</feature>
<sequence length="257" mass="28250">MSFIESLSGSDWIILYVSALIVGFAKTGITGIGILAVPLFAMVFPAEKSAGLLLPVLCVADLIAVFYYRNHADWKQIWRLMPWVAIGLLSATLIYYFGRQEGTFLGDFIRTSMKPSMGVIVLLVQAFGLWRKNHKEVPTSKTSAGIAGVAAGFTSMLANAAGPIMAIYFLMMKLPKKTFIGTKAWFFLIINYVKIPLMIFGANSINTQTLILNAKLIPAVLIGSFLGVRLVNLIPEDKFRIMVQILVFASCLKLIFG</sequence>
<evidence type="ECO:0000256" key="8">
    <source>
        <dbReference type="RuleBase" id="RU363041"/>
    </source>
</evidence>
<comment type="subcellular location">
    <subcellularLocation>
        <location evidence="1 8">Cell membrane</location>
        <topology evidence="1 8">Multi-pass membrane protein</topology>
    </subcellularLocation>
</comment>
<feature type="transmembrane region" description="Helical" evidence="8">
    <location>
        <begin position="184"/>
        <end position="202"/>
    </location>
</feature>
<evidence type="ECO:0000256" key="6">
    <source>
        <dbReference type="ARBA" id="ARBA00022989"/>
    </source>
</evidence>
<keyword evidence="4 8" id="KW-1003">Cell membrane</keyword>
<feature type="transmembrane region" description="Helical" evidence="8">
    <location>
        <begin position="214"/>
        <end position="233"/>
    </location>
</feature>
<evidence type="ECO:0000256" key="4">
    <source>
        <dbReference type="ARBA" id="ARBA00022475"/>
    </source>
</evidence>
<accession>A0ABY7VV10</accession>
<dbReference type="Proteomes" id="UP001214250">
    <property type="component" value="Chromosome 2"/>
</dbReference>
<evidence type="ECO:0000313" key="10">
    <source>
        <dbReference type="Proteomes" id="UP001214250"/>
    </source>
</evidence>
<proteinExistence type="inferred from homology"/>
<evidence type="ECO:0000256" key="1">
    <source>
        <dbReference type="ARBA" id="ARBA00004651"/>
    </source>
</evidence>
<keyword evidence="3" id="KW-0813">Transport</keyword>
<evidence type="ECO:0000313" key="9">
    <source>
        <dbReference type="EMBL" id="WDE98061.1"/>
    </source>
</evidence>
<evidence type="ECO:0000256" key="2">
    <source>
        <dbReference type="ARBA" id="ARBA00009142"/>
    </source>
</evidence>
<evidence type="ECO:0000256" key="5">
    <source>
        <dbReference type="ARBA" id="ARBA00022692"/>
    </source>
</evidence>
<keyword evidence="10" id="KW-1185">Reference proteome</keyword>
<dbReference type="InterPro" id="IPR052017">
    <property type="entry name" value="TSUP"/>
</dbReference>
<comment type="similarity">
    <text evidence="2 8">Belongs to the 4-toluene sulfonate uptake permease (TSUP) (TC 2.A.102) family.</text>
</comment>
<dbReference type="Pfam" id="PF01925">
    <property type="entry name" value="TauE"/>
    <property type="match status" value="1"/>
</dbReference>
<organism evidence="9 10">
    <name type="scientific">Lentisphaera profundi</name>
    <dbReference type="NCBI Taxonomy" id="1658616"/>
    <lineage>
        <taxon>Bacteria</taxon>
        <taxon>Pseudomonadati</taxon>
        <taxon>Lentisphaerota</taxon>
        <taxon>Lentisphaeria</taxon>
        <taxon>Lentisphaerales</taxon>
        <taxon>Lentisphaeraceae</taxon>
        <taxon>Lentisphaera</taxon>
    </lineage>
</organism>
<evidence type="ECO:0000256" key="7">
    <source>
        <dbReference type="ARBA" id="ARBA00023136"/>
    </source>
</evidence>
<feature type="transmembrane region" description="Helical" evidence="8">
    <location>
        <begin position="50"/>
        <end position="68"/>
    </location>
</feature>
<feature type="transmembrane region" description="Helical" evidence="8">
    <location>
        <begin position="142"/>
        <end position="172"/>
    </location>
</feature>
<protein>
    <recommendedName>
        <fullName evidence="8">Probable membrane transporter protein</fullName>
    </recommendedName>
</protein>